<feature type="domain" description="Glycosyl hydrolases family 2 sugar binding" evidence="7">
    <location>
        <begin position="85"/>
        <end position="201"/>
    </location>
</feature>
<feature type="signal peptide" evidence="4">
    <location>
        <begin position="1"/>
        <end position="24"/>
    </location>
</feature>
<sequence length="716" mass="81797">MNNWNRSVLVCLSLLFLFPFGSSATEKRITYSINKNDWRFIKKDVRNAYKTSFNDKEWLSVQIPHDFNGGSDGVNNDVFNGRFDFENDVRTMYKGPAWYRTNFTIEEAQKGKRIFIEFEAVSLEAQIWVNGKKAGIHRGGYSAFSLDITDLIKFGKDNTLAVRADNSNNPAIAPWMYDERGSFPFSFDYAVYGGIYRDVWIHVTDPVKIEQVFNTPVCGGQAPSVLSIETRVTNYSKSVKKVKLSSKIYSPDGKLMADKKMSKTIEAGAEMSFQQSESALGIIQFWSVDDPQLYKVISTLSYDGNEVNNFESTFGFRYYTLANHEAFSLNGEQMLLRGVNRHQDMEGLGYALPNEQHFADAQIIKDAGFNVVRHAHYPCDREFAKACDELGLMLWLEIPLTGSVSEDPAFMENCKQQMKEMIEQYYNNPSVIVWGVGNESDRSGASESESNKLYGELVDLAKRTDAIRPTTGCNFKFKSNQEIVDVYAPQDWSGWYVGQIDDYTPNSIIGEYGADMNYNTHSNEKFDMSKDYGSSGITDFWSQEYGCFLHEYKISKGESLKGEFPGHFVWVAFDFASPRIGRGMNPIPYMNQKGLILHDHKTKKDVYYLYQSMYRKASDYPMVYIVSKSWTDRFEKPGNKDVWAYSNCDSVVLYNDLKREVSFGTRMKNAGPRGDTRFQWDSIAVDQDVLYAEGWFGNKIVARDTIQLGKLPDLEK</sequence>
<dbReference type="InterPro" id="IPR006103">
    <property type="entry name" value="Glyco_hydro_2_cat"/>
</dbReference>
<evidence type="ECO:0000256" key="4">
    <source>
        <dbReference type="SAM" id="SignalP"/>
    </source>
</evidence>
<dbReference type="Proteomes" id="UP000218267">
    <property type="component" value="Chromosome"/>
</dbReference>
<feature type="chain" id="PRO_5013344823" evidence="4">
    <location>
        <begin position="25"/>
        <end position="716"/>
    </location>
</feature>
<dbReference type="SUPFAM" id="SSF49785">
    <property type="entry name" value="Galactose-binding domain-like"/>
    <property type="match status" value="1"/>
</dbReference>
<feature type="domain" description="Glycoside hydrolase family 2 catalytic" evidence="6">
    <location>
        <begin position="325"/>
        <end position="518"/>
    </location>
</feature>
<organism evidence="8 9">
    <name type="scientific">Labilibaculum antarcticum</name>
    <dbReference type="NCBI Taxonomy" id="1717717"/>
    <lineage>
        <taxon>Bacteria</taxon>
        <taxon>Pseudomonadati</taxon>
        <taxon>Bacteroidota</taxon>
        <taxon>Bacteroidia</taxon>
        <taxon>Marinilabiliales</taxon>
        <taxon>Marinifilaceae</taxon>
        <taxon>Labilibaculum</taxon>
    </lineage>
</organism>
<keyword evidence="2" id="KW-0378">Hydrolase</keyword>
<dbReference type="InterPro" id="IPR008979">
    <property type="entry name" value="Galactose-bd-like_sf"/>
</dbReference>
<evidence type="ECO:0000259" key="5">
    <source>
        <dbReference type="Pfam" id="PF00703"/>
    </source>
</evidence>
<dbReference type="Gene3D" id="2.60.120.260">
    <property type="entry name" value="Galactose-binding domain-like"/>
    <property type="match status" value="1"/>
</dbReference>
<evidence type="ECO:0000256" key="1">
    <source>
        <dbReference type="ARBA" id="ARBA00007401"/>
    </source>
</evidence>
<evidence type="ECO:0000313" key="9">
    <source>
        <dbReference type="Proteomes" id="UP000218267"/>
    </source>
</evidence>
<dbReference type="InterPro" id="IPR006102">
    <property type="entry name" value="Ig-like_GH2"/>
</dbReference>
<dbReference type="RefSeq" id="WP_096429272.1">
    <property type="nucleotide sequence ID" value="NZ_AP018042.1"/>
</dbReference>
<proteinExistence type="inferred from homology"/>
<evidence type="ECO:0000256" key="3">
    <source>
        <dbReference type="ARBA" id="ARBA00023295"/>
    </source>
</evidence>
<dbReference type="GO" id="GO:0005975">
    <property type="term" value="P:carbohydrate metabolic process"/>
    <property type="evidence" value="ECO:0007669"/>
    <property type="project" value="InterPro"/>
</dbReference>
<dbReference type="InterPro" id="IPR013783">
    <property type="entry name" value="Ig-like_fold"/>
</dbReference>
<name>A0A1Y1CJ66_9BACT</name>
<dbReference type="AlphaFoldDB" id="A0A1Y1CJ66"/>
<keyword evidence="4" id="KW-0732">Signal</keyword>
<protein>
    <submittedName>
        <fullName evidence="8">Beta-galactosidase</fullName>
    </submittedName>
</protein>
<evidence type="ECO:0000259" key="6">
    <source>
        <dbReference type="Pfam" id="PF02836"/>
    </source>
</evidence>
<gene>
    <name evidence="8" type="ORF">ALGA_2074</name>
</gene>
<dbReference type="PRINTS" id="PR00132">
    <property type="entry name" value="GLHYDRLASE2"/>
</dbReference>
<comment type="similarity">
    <text evidence="1">Belongs to the glycosyl hydrolase 2 family.</text>
</comment>
<dbReference type="SUPFAM" id="SSF49303">
    <property type="entry name" value="beta-Galactosidase/glucuronidase domain"/>
    <property type="match status" value="1"/>
</dbReference>
<dbReference type="InterPro" id="IPR006101">
    <property type="entry name" value="Glyco_hydro_2"/>
</dbReference>
<keyword evidence="9" id="KW-1185">Reference proteome</keyword>
<dbReference type="EMBL" id="AP018042">
    <property type="protein sequence ID" value="BAX80417.1"/>
    <property type="molecule type" value="Genomic_DNA"/>
</dbReference>
<evidence type="ECO:0000256" key="2">
    <source>
        <dbReference type="ARBA" id="ARBA00022801"/>
    </source>
</evidence>
<reference evidence="9" key="2">
    <citation type="journal article" date="2020" name="Antonie Van Leeuwenhoek">
        <title>Labilibaculum antarcticum sp. nov., a novel facultative anaerobic, psychrotorelant bacterium isolated from marine sediment of Antarctica.</title>
        <authorList>
            <person name="Watanabe M."/>
            <person name="Kojima H."/>
            <person name="Fukui M."/>
        </authorList>
    </citation>
    <scope>NUCLEOTIDE SEQUENCE [LARGE SCALE GENOMIC DNA]</scope>
    <source>
        <strain evidence="9">SPP2</strain>
    </source>
</reference>
<accession>A0A1Y1CJ66</accession>
<dbReference type="Pfam" id="PF00703">
    <property type="entry name" value="Glyco_hydro_2"/>
    <property type="match status" value="1"/>
</dbReference>
<keyword evidence="3" id="KW-0326">Glycosidase</keyword>
<evidence type="ECO:0000313" key="8">
    <source>
        <dbReference type="EMBL" id="BAX80417.1"/>
    </source>
</evidence>
<dbReference type="PANTHER" id="PTHR42732">
    <property type="entry name" value="BETA-GALACTOSIDASE"/>
    <property type="match status" value="1"/>
</dbReference>
<dbReference type="InterPro" id="IPR036156">
    <property type="entry name" value="Beta-gal/glucu_dom_sf"/>
</dbReference>
<dbReference type="SUPFAM" id="SSF51445">
    <property type="entry name" value="(Trans)glycosidases"/>
    <property type="match status" value="1"/>
</dbReference>
<dbReference type="InterPro" id="IPR051913">
    <property type="entry name" value="GH2_Domain-Containing"/>
</dbReference>
<feature type="domain" description="Glycoside hydrolase family 2 immunoglobulin-like beta-sandwich" evidence="5">
    <location>
        <begin position="208"/>
        <end position="317"/>
    </location>
</feature>
<dbReference type="Gene3D" id="3.20.20.80">
    <property type="entry name" value="Glycosidases"/>
    <property type="match status" value="1"/>
</dbReference>
<dbReference type="KEGG" id="mbas:ALGA_2074"/>
<dbReference type="InterPro" id="IPR017853">
    <property type="entry name" value="GH"/>
</dbReference>
<dbReference type="Pfam" id="PF02837">
    <property type="entry name" value="Glyco_hydro_2_N"/>
    <property type="match status" value="1"/>
</dbReference>
<dbReference type="PANTHER" id="PTHR42732:SF1">
    <property type="entry name" value="BETA-MANNOSIDASE"/>
    <property type="match status" value="1"/>
</dbReference>
<dbReference type="InterPro" id="IPR006104">
    <property type="entry name" value="Glyco_hydro_2_N"/>
</dbReference>
<dbReference type="GO" id="GO:0004553">
    <property type="term" value="F:hydrolase activity, hydrolyzing O-glycosyl compounds"/>
    <property type="evidence" value="ECO:0007669"/>
    <property type="project" value="InterPro"/>
</dbReference>
<dbReference type="OrthoDB" id="9801077at2"/>
<dbReference type="Gene3D" id="2.60.40.10">
    <property type="entry name" value="Immunoglobulins"/>
    <property type="match status" value="2"/>
</dbReference>
<evidence type="ECO:0000259" key="7">
    <source>
        <dbReference type="Pfam" id="PF02837"/>
    </source>
</evidence>
<reference evidence="8 9" key="1">
    <citation type="journal article" date="2018" name="Mar. Genomics">
        <title>Complete genome sequence of Marinifilaceae bacterium strain SPP2, isolated from the Antarctic marine sediment.</title>
        <authorList>
            <person name="Watanabe M."/>
            <person name="Kojima H."/>
            <person name="Fukui M."/>
        </authorList>
    </citation>
    <scope>NUCLEOTIDE SEQUENCE [LARGE SCALE GENOMIC DNA]</scope>
    <source>
        <strain evidence="8 9">SPP2</strain>
    </source>
</reference>
<dbReference type="Pfam" id="PF02836">
    <property type="entry name" value="Glyco_hydro_2_C"/>
    <property type="match status" value="1"/>
</dbReference>